<dbReference type="PANTHER" id="PTHR30629">
    <property type="entry name" value="PROPHAGE INTEGRASE"/>
    <property type="match status" value="1"/>
</dbReference>
<dbReference type="CDD" id="cd00801">
    <property type="entry name" value="INT_P4_C"/>
    <property type="match status" value="1"/>
</dbReference>
<name>A0ABS5U5P6_9BACT</name>
<dbReference type="InterPro" id="IPR038488">
    <property type="entry name" value="Integrase_DNA-bd_sf"/>
</dbReference>
<dbReference type="InterPro" id="IPR025166">
    <property type="entry name" value="Integrase_DNA_bind_dom"/>
</dbReference>
<reference evidence="7 8" key="1">
    <citation type="submission" date="2021-05" db="EMBL/GenBank/DDBJ databases">
        <title>The draft genome of Geobacter chapellei DSM 13688.</title>
        <authorList>
            <person name="Xu Z."/>
            <person name="Masuda Y."/>
            <person name="Itoh H."/>
            <person name="Senoo K."/>
        </authorList>
    </citation>
    <scope>NUCLEOTIDE SEQUENCE [LARGE SCALE GENOMIC DNA]</scope>
    <source>
        <strain evidence="7 8">DSM 13688</strain>
    </source>
</reference>
<evidence type="ECO:0000256" key="2">
    <source>
        <dbReference type="ARBA" id="ARBA00022908"/>
    </source>
</evidence>
<comment type="similarity">
    <text evidence="1">Belongs to the 'phage' integrase family.</text>
</comment>
<feature type="region of interest" description="Disordered" evidence="5">
    <location>
        <begin position="79"/>
        <end position="100"/>
    </location>
</feature>
<dbReference type="InterPro" id="IPR050808">
    <property type="entry name" value="Phage_Integrase"/>
</dbReference>
<dbReference type="RefSeq" id="WP_214296708.1">
    <property type="nucleotide sequence ID" value="NZ_JAHDYS010000003.1"/>
</dbReference>
<dbReference type="Pfam" id="PF00589">
    <property type="entry name" value="Phage_integrase"/>
    <property type="match status" value="1"/>
</dbReference>
<dbReference type="InterPro" id="IPR053876">
    <property type="entry name" value="Phage_int_M"/>
</dbReference>
<dbReference type="Gene3D" id="1.10.443.10">
    <property type="entry name" value="Intergrase catalytic core"/>
    <property type="match status" value="1"/>
</dbReference>
<organism evidence="7 8">
    <name type="scientific">Pelotalea chapellei</name>
    <dbReference type="NCBI Taxonomy" id="44671"/>
    <lineage>
        <taxon>Bacteria</taxon>
        <taxon>Pseudomonadati</taxon>
        <taxon>Thermodesulfobacteriota</taxon>
        <taxon>Desulfuromonadia</taxon>
        <taxon>Geobacterales</taxon>
        <taxon>Geobacteraceae</taxon>
        <taxon>Pelotalea</taxon>
    </lineage>
</organism>
<keyword evidence="3 7" id="KW-0238">DNA-binding</keyword>
<dbReference type="PROSITE" id="PS51898">
    <property type="entry name" value="TYR_RECOMBINASE"/>
    <property type="match status" value="1"/>
</dbReference>
<dbReference type="EMBL" id="JAHDYS010000003">
    <property type="protein sequence ID" value="MBT1070998.1"/>
    <property type="molecule type" value="Genomic_DNA"/>
</dbReference>
<gene>
    <name evidence="7" type="ORF">KJB30_04320</name>
</gene>
<dbReference type="PANTHER" id="PTHR30629:SF2">
    <property type="entry name" value="PROPHAGE INTEGRASE INTS-RELATED"/>
    <property type="match status" value="1"/>
</dbReference>
<feature type="compositionally biased region" description="Basic and acidic residues" evidence="5">
    <location>
        <begin position="87"/>
        <end position="100"/>
    </location>
</feature>
<dbReference type="SUPFAM" id="SSF56349">
    <property type="entry name" value="DNA breaking-rejoining enzymes"/>
    <property type="match status" value="1"/>
</dbReference>
<evidence type="ECO:0000313" key="7">
    <source>
        <dbReference type="EMBL" id="MBT1070998.1"/>
    </source>
</evidence>
<evidence type="ECO:0000256" key="4">
    <source>
        <dbReference type="ARBA" id="ARBA00023172"/>
    </source>
</evidence>
<dbReference type="InterPro" id="IPR011010">
    <property type="entry name" value="DNA_brk_join_enz"/>
</dbReference>
<feature type="domain" description="Tyr recombinase" evidence="6">
    <location>
        <begin position="208"/>
        <end position="387"/>
    </location>
</feature>
<keyword evidence="4" id="KW-0233">DNA recombination</keyword>
<keyword evidence="2" id="KW-0229">DNA integration</keyword>
<dbReference type="Pfam" id="PF13356">
    <property type="entry name" value="Arm-DNA-bind_3"/>
    <property type="match status" value="1"/>
</dbReference>
<evidence type="ECO:0000313" key="8">
    <source>
        <dbReference type="Proteomes" id="UP000784128"/>
    </source>
</evidence>
<evidence type="ECO:0000256" key="3">
    <source>
        <dbReference type="ARBA" id="ARBA00023125"/>
    </source>
</evidence>
<dbReference type="Pfam" id="PF22022">
    <property type="entry name" value="Phage_int_M"/>
    <property type="match status" value="1"/>
</dbReference>
<dbReference type="InterPro" id="IPR010998">
    <property type="entry name" value="Integrase_recombinase_N"/>
</dbReference>
<accession>A0ABS5U5P6</accession>
<dbReference type="Gene3D" id="1.10.150.130">
    <property type="match status" value="1"/>
</dbReference>
<evidence type="ECO:0000259" key="6">
    <source>
        <dbReference type="PROSITE" id="PS51898"/>
    </source>
</evidence>
<dbReference type="GO" id="GO:0003677">
    <property type="term" value="F:DNA binding"/>
    <property type="evidence" value="ECO:0007669"/>
    <property type="project" value="UniProtKB-KW"/>
</dbReference>
<comment type="caution">
    <text evidence="7">The sequence shown here is derived from an EMBL/GenBank/DDBJ whole genome shotgun (WGS) entry which is preliminary data.</text>
</comment>
<dbReference type="InterPro" id="IPR013762">
    <property type="entry name" value="Integrase-like_cat_sf"/>
</dbReference>
<dbReference type="InterPro" id="IPR002104">
    <property type="entry name" value="Integrase_catalytic"/>
</dbReference>
<dbReference type="Proteomes" id="UP000784128">
    <property type="component" value="Unassembled WGS sequence"/>
</dbReference>
<protein>
    <submittedName>
        <fullName evidence="7">Integrase arm-type DNA-binding domain-containing protein</fullName>
    </submittedName>
</protein>
<sequence>MPKRITPLSDTQVRSAKPQVKEYKLMDGFGLFLLVTPTGGKLWRFDYRYGDKRKAVSLGAYPAITLADARQRREEAKKLLANGVDPGETKKAQKASQSEKDANSFEVIAREWHAKFAHTWVASHAQHKLERLEKNVFPWIGSRPIAEITAPEVLSVLRRMEARGILDTAHRVRFECGAIFRYAIATGRVDRDPVADLKGALPPVKNGNYAAPTDPKDVAPILRAIDAFQGSFVVKCALQLAPLLFVRPGELRAAEWTEIDLESAEWNIPAGRMKKKIAHLVPLPHQAVEILKSLQPLTGHSRYVFPCHRSPLRCMSENAVNAGLRRMGFEKSEITGHGFRAMARTILDEVLQVRPDFIEHQLAHAVKDPNGRAYNRTAHLVERKKMMQLWADYLDGLKAGAKVIDIRREAA</sequence>
<evidence type="ECO:0000256" key="5">
    <source>
        <dbReference type="SAM" id="MobiDB-lite"/>
    </source>
</evidence>
<dbReference type="Gene3D" id="3.30.160.390">
    <property type="entry name" value="Integrase, DNA-binding domain"/>
    <property type="match status" value="1"/>
</dbReference>
<proteinExistence type="inferred from homology"/>
<evidence type="ECO:0000256" key="1">
    <source>
        <dbReference type="ARBA" id="ARBA00008857"/>
    </source>
</evidence>
<keyword evidence="8" id="KW-1185">Reference proteome</keyword>